<comment type="caution">
    <text evidence="2">The sequence shown here is derived from an EMBL/GenBank/DDBJ whole genome shotgun (WGS) entry which is preliminary data.</text>
</comment>
<accession>A0A166WC90</accession>
<dbReference type="Proteomes" id="UP000076643">
    <property type="component" value="Unassembled WGS sequence"/>
</dbReference>
<protein>
    <recommendedName>
        <fullName evidence="1">Co-chaperone DjlA N-terminal domain-containing protein</fullName>
    </recommendedName>
</protein>
<name>A0A166WC90_9GAMM</name>
<dbReference type="Pfam" id="PF05099">
    <property type="entry name" value="TerB"/>
    <property type="match status" value="1"/>
</dbReference>
<dbReference type="RefSeq" id="WP_063358870.1">
    <property type="nucleotide sequence ID" value="NZ_AQHB01000049.1"/>
</dbReference>
<dbReference type="SUPFAM" id="SSF158682">
    <property type="entry name" value="TerB-like"/>
    <property type="match status" value="1"/>
</dbReference>
<evidence type="ECO:0000259" key="1">
    <source>
        <dbReference type="Pfam" id="PF05099"/>
    </source>
</evidence>
<dbReference type="EMBL" id="AUYB01000105">
    <property type="protein sequence ID" value="KZN37131.1"/>
    <property type="molecule type" value="Genomic_DNA"/>
</dbReference>
<organism evidence="2 3">
    <name type="scientific">Pseudoalteromonas luteoviolacea DSM 6061</name>
    <dbReference type="NCBI Taxonomy" id="1365250"/>
    <lineage>
        <taxon>Bacteria</taxon>
        <taxon>Pseudomonadati</taxon>
        <taxon>Pseudomonadota</taxon>
        <taxon>Gammaproteobacteria</taxon>
        <taxon>Alteromonadales</taxon>
        <taxon>Pseudoalteromonadaceae</taxon>
        <taxon>Pseudoalteromonas</taxon>
    </lineage>
</organism>
<dbReference type="AlphaFoldDB" id="A0A166WC90"/>
<dbReference type="PATRIC" id="fig|1365250.3.peg.3017"/>
<sequence>MHIILGVLGALITILVLLNRLSETGFDIGWLNPFSWHRRRKFRKNHDLNPVFKLDSPLDVAALLVTGVVKVDGDITATQKSALLHAFESEFRVDRAEAKDLLTSSVYLIGNGQEFFSKPAKSIERSFDKFTPEQVASIIGLLDRISQVDGPATSIQTQYIKSAVKGLPNQSANKW</sequence>
<dbReference type="InterPro" id="IPR007791">
    <property type="entry name" value="DjlA_N"/>
</dbReference>
<reference evidence="2 3" key="1">
    <citation type="submission" date="2013-07" db="EMBL/GenBank/DDBJ databases">
        <title>Comparative Genomic and Metabolomic Analysis of Twelve Strains of Pseudoalteromonas luteoviolacea.</title>
        <authorList>
            <person name="Vynne N.G."/>
            <person name="Mansson M."/>
            <person name="Gram L."/>
        </authorList>
    </citation>
    <scope>NUCLEOTIDE SEQUENCE [LARGE SCALE GENOMIC DNA]</scope>
    <source>
        <strain evidence="2 3">DSM 6061</strain>
    </source>
</reference>
<evidence type="ECO:0000313" key="3">
    <source>
        <dbReference type="Proteomes" id="UP000076643"/>
    </source>
</evidence>
<feature type="domain" description="Co-chaperone DjlA N-terminal" evidence="1">
    <location>
        <begin position="60"/>
        <end position="154"/>
    </location>
</feature>
<evidence type="ECO:0000313" key="2">
    <source>
        <dbReference type="EMBL" id="KZN37131.1"/>
    </source>
</evidence>
<gene>
    <name evidence="2" type="ORF">N475_17085</name>
</gene>
<keyword evidence="3" id="KW-1185">Reference proteome</keyword>
<dbReference type="GeneID" id="57360313"/>
<dbReference type="InterPro" id="IPR029024">
    <property type="entry name" value="TerB-like"/>
</dbReference>
<proteinExistence type="predicted"/>